<organism evidence="3 4">
    <name type="scientific">Stentor coeruleus</name>
    <dbReference type="NCBI Taxonomy" id="5963"/>
    <lineage>
        <taxon>Eukaryota</taxon>
        <taxon>Sar</taxon>
        <taxon>Alveolata</taxon>
        <taxon>Ciliophora</taxon>
        <taxon>Postciliodesmatophora</taxon>
        <taxon>Heterotrichea</taxon>
        <taxon>Heterotrichida</taxon>
        <taxon>Stentoridae</taxon>
        <taxon>Stentor</taxon>
    </lineage>
</organism>
<evidence type="ECO:0000256" key="1">
    <source>
        <dbReference type="ARBA" id="ARBA00006180"/>
    </source>
</evidence>
<comment type="caution">
    <text evidence="3">The sequence shown here is derived from an EMBL/GenBank/DDBJ whole genome shotgun (WGS) entry which is preliminary data.</text>
</comment>
<dbReference type="InterPro" id="IPR007587">
    <property type="entry name" value="SAPS"/>
</dbReference>
<protein>
    <submittedName>
        <fullName evidence="3">Uncharacterized protein</fullName>
    </submittedName>
</protein>
<dbReference type="AlphaFoldDB" id="A0A1R2B615"/>
<dbReference type="GO" id="GO:0019903">
    <property type="term" value="F:protein phosphatase binding"/>
    <property type="evidence" value="ECO:0007669"/>
    <property type="project" value="InterPro"/>
</dbReference>
<dbReference type="PANTHER" id="PTHR12634:SF8">
    <property type="entry name" value="FIERY MOUNTAIN, ISOFORM D"/>
    <property type="match status" value="1"/>
</dbReference>
<evidence type="ECO:0000313" key="4">
    <source>
        <dbReference type="Proteomes" id="UP000187209"/>
    </source>
</evidence>
<sequence length="145" mass="17140">MLHGVCFQAISTILMSRSNYLLESFFEAGIVQELVENAKNPMARYKKSQFRKGYMGFITKIGCLLRDHKEESVKDKLRLVKDWDEFVVYITNQDTIENSILGGRTRYRHLTADDYKYLNVDNHENTENKVQYQDYNFWSLPIPEI</sequence>
<gene>
    <name evidence="3" type="ORF">SteCoe_29372</name>
</gene>
<proteinExistence type="inferred from homology"/>
<keyword evidence="2" id="KW-0131">Cell cycle</keyword>
<dbReference type="GO" id="GO:0019888">
    <property type="term" value="F:protein phosphatase regulator activity"/>
    <property type="evidence" value="ECO:0007669"/>
    <property type="project" value="TreeGrafter"/>
</dbReference>
<dbReference type="EMBL" id="MPUH01000918">
    <property type="protein sequence ID" value="OMJ72233.1"/>
    <property type="molecule type" value="Genomic_DNA"/>
</dbReference>
<name>A0A1R2B615_9CILI</name>
<evidence type="ECO:0000313" key="3">
    <source>
        <dbReference type="EMBL" id="OMJ72233.1"/>
    </source>
</evidence>
<dbReference type="PANTHER" id="PTHR12634">
    <property type="entry name" value="SIT4 YEAST -ASSOCIATING PROTEIN-RELATED"/>
    <property type="match status" value="1"/>
</dbReference>
<reference evidence="3 4" key="1">
    <citation type="submission" date="2016-11" db="EMBL/GenBank/DDBJ databases">
        <title>The macronuclear genome of Stentor coeruleus: a giant cell with tiny introns.</title>
        <authorList>
            <person name="Slabodnick M."/>
            <person name="Ruby J.G."/>
            <person name="Reiff S.B."/>
            <person name="Swart E.C."/>
            <person name="Gosai S."/>
            <person name="Prabakaran S."/>
            <person name="Witkowska E."/>
            <person name="Larue G.E."/>
            <person name="Fisher S."/>
            <person name="Freeman R.M."/>
            <person name="Gunawardena J."/>
            <person name="Chu W."/>
            <person name="Stover N.A."/>
            <person name="Gregory B.D."/>
            <person name="Nowacki M."/>
            <person name="Derisi J."/>
            <person name="Roy S.W."/>
            <person name="Marshall W.F."/>
            <person name="Sood P."/>
        </authorList>
    </citation>
    <scope>NUCLEOTIDE SEQUENCE [LARGE SCALE GENOMIC DNA]</scope>
    <source>
        <strain evidence="3">WM001</strain>
    </source>
</reference>
<keyword evidence="4" id="KW-1185">Reference proteome</keyword>
<dbReference type="Proteomes" id="UP000187209">
    <property type="component" value="Unassembled WGS sequence"/>
</dbReference>
<comment type="similarity">
    <text evidence="1">Belongs to the SAPS family.</text>
</comment>
<evidence type="ECO:0000256" key="2">
    <source>
        <dbReference type="ARBA" id="ARBA00023306"/>
    </source>
</evidence>
<accession>A0A1R2B615</accession>
<dbReference type="OrthoDB" id="313574at2759"/>
<dbReference type="Pfam" id="PF04499">
    <property type="entry name" value="SAPS"/>
    <property type="match status" value="1"/>
</dbReference>